<organism evidence="2 3">
    <name type="scientific">Salix dunnii</name>
    <dbReference type="NCBI Taxonomy" id="1413687"/>
    <lineage>
        <taxon>Eukaryota</taxon>
        <taxon>Viridiplantae</taxon>
        <taxon>Streptophyta</taxon>
        <taxon>Embryophyta</taxon>
        <taxon>Tracheophyta</taxon>
        <taxon>Spermatophyta</taxon>
        <taxon>Magnoliopsida</taxon>
        <taxon>eudicotyledons</taxon>
        <taxon>Gunneridae</taxon>
        <taxon>Pentapetalae</taxon>
        <taxon>rosids</taxon>
        <taxon>fabids</taxon>
        <taxon>Malpighiales</taxon>
        <taxon>Salicaceae</taxon>
        <taxon>Saliceae</taxon>
        <taxon>Salix</taxon>
    </lineage>
</organism>
<sequence>MPLSFTTTLPLVLRTLPSSTMASSTLAISSVSLKTLSFTSSDAFNKGIRGFGLNNGNPSRVFMSLSVGSQTQNVVVDDALFLDYKPTSAFLFPGQGAQAVGMGKEAQSVSAASELFKKANDILGYDLLELCTGGPKEKLDSTVISQPAIYVTSLAAVEVLRARDGGQQIIDSVDITCGLSLGEYTALAFAGAFSFEDGLKLVKLRGEAMQEAADAAKSAMVSVIGLDSDKVQQLCDAANQDVDEADRVQIANYLCPGNYAVSGGVKGVEAVEAKAKSFKARMTVRLAVAGAFHTSFMEPAVSRLEAALAATEIRQPRIPVISNVDAQPHADPATIKKILACQVTSPVQWETTVKTLLTKGLKKSYELGPGKVIAGIFKRIDKKAEIENISA</sequence>
<dbReference type="FunFam" id="3.30.70.250:FF:000004">
    <property type="entry name" value="Malonyl CoA-acyl carrier transacylase"/>
    <property type="match status" value="1"/>
</dbReference>
<protein>
    <recommendedName>
        <fullName evidence="1">Malonyl-CoA:ACP transacylase (MAT) domain-containing protein</fullName>
    </recommendedName>
</protein>
<dbReference type="InterPro" id="IPR004410">
    <property type="entry name" value="Malonyl_CoA-ACP_transAc_FabD"/>
</dbReference>
<dbReference type="InterPro" id="IPR052760">
    <property type="entry name" value="Mitochondrial_malonyltrans"/>
</dbReference>
<dbReference type="Gene3D" id="3.30.70.250">
    <property type="entry name" value="Malonyl-CoA ACP transacylase, ACP-binding"/>
    <property type="match status" value="1"/>
</dbReference>
<dbReference type="Proteomes" id="UP000657918">
    <property type="component" value="Unassembled WGS sequence"/>
</dbReference>
<dbReference type="InterPro" id="IPR001227">
    <property type="entry name" value="Ac_transferase_dom_sf"/>
</dbReference>
<dbReference type="InterPro" id="IPR016035">
    <property type="entry name" value="Acyl_Trfase/lysoPLipase"/>
</dbReference>
<dbReference type="Pfam" id="PF00698">
    <property type="entry name" value="Acyl_transf_1"/>
    <property type="match status" value="1"/>
</dbReference>
<dbReference type="InterPro" id="IPR016036">
    <property type="entry name" value="Malonyl_transacylase_ACP-bd"/>
</dbReference>
<name>A0A835JQV1_9ROSI</name>
<dbReference type="EMBL" id="JADGMS010000009">
    <property type="protein sequence ID" value="KAF9675722.1"/>
    <property type="molecule type" value="Genomic_DNA"/>
</dbReference>
<gene>
    <name evidence="2" type="ORF">SADUNF_Sadunf09G0062200</name>
</gene>
<dbReference type="SUPFAM" id="SSF52151">
    <property type="entry name" value="FabD/lysophospholipase-like"/>
    <property type="match status" value="1"/>
</dbReference>
<proteinExistence type="predicted"/>
<dbReference type="InterPro" id="IPR014043">
    <property type="entry name" value="Acyl_transferase_dom"/>
</dbReference>
<dbReference type="SMART" id="SM00827">
    <property type="entry name" value="PKS_AT"/>
    <property type="match status" value="1"/>
</dbReference>
<dbReference type="AlphaFoldDB" id="A0A835JQV1"/>
<evidence type="ECO:0000313" key="2">
    <source>
        <dbReference type="EMBL" id="KAF9675722.1"/>
    </source>
</evidence>
<feature type="domain" description="Malonyl-CoA:ACP transacylase (MAT)" evidence="1">
    <location>
        <begin position="91"/>
        <end position="390"/>
    </location>
</feature>
<comment type="caution">
    <text evidence="2">The sequence shown here is derived from an EMBL/GenBank/DDBJ whole genome shotgun (WGS) entry which is preliminary data.</text>
</comment>
<reference evidence="2 3" key="1">
    <citation type="submission" date="2020-10" db="EMBL/GenBank/DDBJ databases">
        <title>Plant Genome Project.</title>
        <authorList>
            <person name="Zhang R.-G."/>
        </authorList>
    </citation>
    <scope>NUCLEOTIDE SEQUENCE [LARGE SCALE GENOMIC DNA]</scope>
    <source>
        <strain evidence="2">FAFU-HL-1</strain>
        <tissue evidence="2">Leaf</tissue>
    </source>
</reference>
<accession>A0A835JQV1</accession>
<dbReference type="NCBIfam" id="TIGR00128">
    <property type="entry name" value="fabD"/>
    <property type="match status" value="1"/>
</dbReference>
<dbReference type="GO" id="GO:0004314">
    <property type="term" value="F:[acyl-carrier-protein] S-malonyltransferase activity"/>
    <property type="evidence" value="ECO:0007669"/>
    <property type="project" value="InterPro"/>
</dbReference>
<dbReference type="SUPFAM" id="SSF55048">
    <property type="entry name" value="Probable ACP-binding domain of malonyl-CoA ACP transacylase"/>
    <property type="match status" value="1"/>
</dbReference>
<dbReference type="OrthoDB" id="541883at2759"/>
<keyword evidence="3" id="KW-1185">Reference proteome</keyword>
<dbReference type="Gene3D" id="3.40.366.10">
    <property type="entry name" value="Malonyl-Coenzyme A Acyl Carrier Protein, domain 2"/>
    <property type="match status" value="1"/>
</dbReference>
<dbReference type="PANTHER" id="PTHR47170:SF2">
    <property type="entry name" value="MALONYL-COA:ACP TRANSACYLASE (MAT) DOMAIN-CONTAINING PROTEIN"/>
    <property type="match status" value="1"/>
</dbReference>
<evidence type="ECO:0000313" key="3">
    <source>
        <dbReference type="Proteomes" id="UP000657918"/>
    </source>
</evidence>
<dbReference type="PANTHER" id="PTHR47170">
    <property type="entry name" value="MALONYL-COA ACP TRANSACYLASE, ACP-BINDING"/>
    <property type="match status" value="1"/>
</dbReference>
<evidence type="ECO:0000259" key="1">
    <source>
        <dbReference type="SMART" id="SM00827"/>
    </source>
</evidence>